<evidence type="ECO:0000313" key="3">
    <source>
        <dbReference type="Proteomes" id="UP000320772"/>
    </source>
</evidence>
<keyword evidence="3" id="KW-1185">Reference proteome</keyword>
<name>A0A4Y3M6B1_9PROT</name>
<feature type="compositionally biased region" description="Basic and acidic residues" evidence="1">
    <location>
        <begin position="1"/>
        <end position="20"/>
    </location>
</feature>
<evidence type="ECO:0000313" key="2">
    <source>
        <dbReference type="EMBL" id="GEB04800.1"/>
    </source>
</evidence>
<evidence type="ECO:0000256" key="1">
    <source>
        <dbReference type="SAM" id="MobiDB-lite"/>
    </source>
</evidence>
<reference evidence="2 3" key="1">
    <citation type="submission" date="2019-06" db="EMBL/GenBank/DDBJ databases">
        <title>Whole genome shotgun sequence of Gluconobacter roseus NBRC 3990.</title>
        <authorList>
            <person name="Hosoyama A."/>
            <person name="Uohara A."/>
            <person name="Ohji S."/>
            <person name="Ichikawa N."/>
        </authorList>
    </citation>
    <scope>NUCLEOTIDE SEQUENCE [LARGE SCALE GENOMIC DNA]</scope>
    <source>
        <strain evidence="2 3">NBRC 3990</strain>
    </source>
</reference>
<gene>
    <name evidence="2" type="ORF">GRO01_23760</name>
</gene>
<dbReference type="EMBL" id="BJLY01000004">
    <property type="protein sequence ID" value="GEB04800.1"/>
    <property type="molecule type" value="Genomic_DNA"/>
</dbReference>
<organism evidence="2 3">
    <name type="scientific">Gluconobacter roseus NBRC 3990</name>
    <dbReference type="NCBI Taxonomy" id="1307950"/>
    <lineage>
        <taxon>Bacteria</taxon>
        <taxon>Pseudomonadati</taxon>
        <taxon>Pseudomonadota</taxon>
        <taxon>Alphaproteobacteria</taxon>
        <taxon>Acetobacterales</taxon>
        <taxon>Acetobacteraceae</taxon>
        <taxon>Gluconobacter</taxon>
    </lineage>
</organism>
<proteinExistence type="predicted"/>
<accession>A0A4Y3M6B1</accession>
<dbReference type="Proteomes" id="UP000320772">
    <property type="component" value="Unassembled WGS sequence"/>
</dbReference>
<sequence>MGHLGAERQNGESGDGKSAEGHGLWSPEQSQAMRQEPMSWRSEKNAIRFERGASCLDFR</sequence>
<comment type="caution">
    <text evidence="2">The sequence shown here is derived from an EMBL/GenBank/DDBJ whole genome shotgun (WGS) entry which is preliminary data.</text>
</comment>
<dbReference type="AlphaFoldDB" id="A0A4Y3M6B1"/>
<feature type="region of interest" description="Disordered" evidence="1">
    <location>
        <begin position="1"/>
        <end position="45"/>
    </location>
</feature>
<protein>
    <submittedName>
        <fullName evidence="2">Uncharacterized protein</fullName>
    </submittedName>
</protein>